<dbReference type="Proteomes" id="UP001604277">
    <property type="component" value="Unassembled WGS sequence"/>
</dbReference>
<evidence type="ECO:0000256" key="1">
    <source>
        <dbReference type="ARBA" id="ARBA00022741"/>
    </source>
</evidence>
<keyword evidence="5" id="KW-1185">Reference proteome</keyword>
<proteinExistence type="predicted"/>
<dbReference type="SUPFAM" id="SSF52540">
    <property type="entry name" value="P-loop containing nucleoside triphosphate hydrolases"/>
    <property type="match status" value="1"/>
</dbReference>
<protein>
    <submittedName>
        <fullName evidence="4">Chaperone protein ClpB1</fullName>
    </submittedName>
</protein>
<gene>
    <name evidence="4" type="ORF">Fot_02706</name>
</gene>
<organism evidence="4 5">
    <name type="scientific">Forsythia ovata</name>
    <dbReference type="NCBI Taxonomy" id="205694"/>
    <lineage>
        <taxon>Eukaryota</taxon>
        <taxon>Viridiplantae</taxon>
        <taxon>Streptophyta</taxon>
        <taxon>Embryophyta</taxon>
        <taxon>Tracheophyta</taxon>
        <taxon>Spermatophyta</taxon>
        <taxon>Magnoliopsida</taxon>
        <taxon>eudicotyledons</taxon>
        <taxon>Gunneridae</taxon>
        <taxon>Pentapetalae</taxon>
        <taxon>asterids</taxon>
        <taxon>lamiids</taxon>
        <taxon>Lamiales</taxon>
        <taxon>Oleaceae</taxon>
        <taxon>Forsythieae</taxon>
        <taxon>Forsythia</taxon>
    </lineage>
</organism>
<dbReference type="Gene3D" id="3.40.50.300">
    <property type="entry name" value="P-loop containing nucleotide triphosphate hydrolases"/>
    <property type="match status" value="1"/>
</dbReference>
<dbReference type="Pfam" id="PF17871">
    <property type="entry name" value="AAA_lid_9"/>
    <property type="match status" value="1"/>
</dbReference>
<dbReference type="PANTHER" id="PTHR11638:SF18">
    <property type="entry name" value="HEAT SHOCK PROTEIN 104"/>
    <property type="match status" value="1"/>
</dbReference>
<sequence length="108" mass="12346">MMLYRGGVQQVSVPELGIGDIIRVLKRLKERFEGHHSIIILDRALDVAAKLSSRYLKGRQLSEKRINLIDEACANVRVKPKSLPDQICNLERKLAVLEDELRARDAER</sequence>
<dbReference type="InterPro" id="IPR050130">
    <property type="entry name" value="ClpA_ClpB"/>
</dbReference>
<keyword evidence="2" id="KW-0067">ATP-binding</keyword>
<dbReference type="PANTHER" id="PTHR11638">
    <property type="entry name" value="ATP-DEPENDENT CLP PROTEASE"/>
    <property type="match status" value="1"/>
</dbReference>
<dbReference type="AlphaFoldDB" id="A0ABD1X7M1"/>
<dbReference type="InterPro" id="IPR041546">
    <property type="entry name" value="ClpA/ClpB_AAA_lid"/>
</dbReference>
<comment type="caution">
    <text evidence="4">The sequence shown here is derived from an EMBL/GenBank/DDBJ whole genome shotgun (WGS) entry which is preliminary data.</text>
</comment>
<dbReference type="InterPro" id="IPR027417">
    <property type="entry name" value="P-loop_NTPase"/>
</dbReference>
<dbReference type="EMBL" id="JBFOLJ010000001">
    <property type="protein sequence ID" value="KAL2557967.1"/>
    <property type="molecule type" value="Genomic_DNA"/>
</dbReference>
<evidence type="ECO:0000256" key="2">
    <source>
        <dbReference type="ARBA" id="ARBA00022840"/>
    </source>
</evidence>
<accession>A0ABD1X7M1</accession>
<keyword evidence="1" id="KW-0547">Nucleotide-binding</keyword>
<evidence type="ECO:0000313" key="5">
    <source>
        <dbReference type="Proteomes" id="UP001604277"/>
    </source>
</evidence>
<reference evidence="5" key="1">
    <citation type="submission" date="2024-07" db="EMBL/GenBank/DDBJ databases">
        <title>Two chromosome-level genome assemblies of Korean endemic species Abeliophyllum distichum and Forsythia ovata (Oleaceae).</title>
        <authorList>
            <person name="Jang H."/>
        </authorList>
    </citation>
    <scope>NUCLEOTIDE SEQUENCE [LARGE SCALE GENOMIC DNA]</scope>
</reference>
<dbReference type="GO" id="GO:0005524">
    <property type="term" value="F:ATP binding"/>
    <property type="evidence" value="ECO:0007669"/>
    <property type="project" value="UniProtKB-KW"/>
</dbReference>
<name>A0ABD1X7M1_9LAMI</name>
<evidence type="ECO:0000313" key="4">
    <source>
        <dbReference type="EMBL" id="KAL2557967.1"/>
    </source>
</evidence>
<feature type="domain" description="ClpA/ClpB AAA lid" evidence="3">
    <location>
        <begin position="21"/>
        <end position="105"/>
    </location>
</feature>
<evidence type="ECO:0000259" key="3">
    <source>
        <dbReference type="Pfam" id="PF17871"/>
    </source>
</evidence>